<comment type="function">
    <text evidence="9">Required for the formation of a threonylcarbamoyl group on adenosine at position 37 (t(6)A37) in tRNAs that read codons beginning with adenine. Is a component of the KEOPS complex that is probably involved in the transfer of the threonylcarbamoyl moiety of threonylcarbamoyl-AMP (TC-AMP) to the N6 group of A37. Kae1 likely plays a direct catalytic role in this reaction, but requires other protein(s) of the complex to fulfill this activity.</text>
</comment>
<feature type="binding site" evidence="9">
    <location>
        <position position="161"/>
    </location>
    <ligand>
        <name>substrate</name>
    </ligand>
</feature>
<evidence type="ECO:0000313" key="11">
    <source>
        <dbReference type="EMBL" id="CAD5245296.1"/>
    </source>
</evidence>
<protein>
    <recommendedName>
        <fullName evidence="9">tRNA N6-adenosine threonylcarbamoyltransferase</fullName>
        <ecNumber evidence="9">2.3.1.234</ecNumber>
    </recommendedName>
    <alternativeName>
        <fullName evidence="9">N6-L-threonylcarbamoyladenine synthase</fullName>
        <shortName evidence="9">t(6)A synthase</shortName>
    </alternativeName>
    <alternativeName>
        <fullName evidence="9">t(6)A37 threonylcarbamoyladenosine biosynthesis protein Kae1</fullName>
    </alternativeName>
    <alternativeName>
        <fullName evidence="9">tRNA threonylcarbamoyladenosine biosynthesis protein Kae1</fullName>
    </alternativeName>
</protein>
<dbReference type="GO" id="GO:0005737">
    <property type="term" value="C:cytoplasm"/>
    <property type="evidence" value="ECO:0007669"/>
    <property type="project" value="UniProtKB-SubCell"/>
</dbReference>
<feature type="binding site" evidence="9">
    <location>
        <position position="178"/>
    </location>
    <ligand>
        <name>substrate</name>
    </ligand>
</feature>
<comment type="subcellular location">
    <subcellularLocation>
        <location evidence="1 9">Cytoplasm</location>
    </subcellularLocation>
</comment>
<proteinExistence type="inferred from homology"/>
<feature type="domain" description="Gcp-like" evidence="10">
    <location>
        <begin position="24"/>
        <end position="294"/>
    </location>
</feature>
<dbReference type="FunFam" id="3.30.420.40:FF:000038">
    <property type="entry name" value="Probable tRNA N6-adenosine threonylcarbamoyltransferase"/>
    <property type="match status" value="1"/>
</dbReference>
<dbReference type="EC" id="2.3.1.234" evidence="9"/>
<dbReference type="InterPro" id="IPR000905">
    <property type="entry name" value="Gcp-like_dom"/>
</dbReference>
<comment type="cofactor">
    <cofactor evidence="9">
        <name>Fe(2+)</name>
        <dbReference type="ChEBI" id="CHEBI:29033"/>
    </cofactor>
    <text evidence="9">Binds 1 Fe(2+) ion per subunit.</text>
</comment>
<dbReference type="PANTHER" id="PTHR11735:SF14">
    <property type="entry name" value="TRNA N6-ADENOSINE THREONYLCARBAMOYLTRANSFERASE"/>
    <property type="match status" value="1"/>
</dbReference>
<dbReference type="PROSITE" id="PS01016">
    <property type="entry name" value="GLYCOPROTEASE"/>
    <property type="match status" value="1"/>
</dbReference>
<keyword evidence="3 9" id="KW-0808">Transferase</keyword>
<dbReference type="NCBIfam" id="NF007174">
    <property type="entry name" value="PRK09605.1"/>
    <property type="match status" value="1"/>
</dbReference>
<dbReference type="GO" id="GO:0002949">
    <property type="term" value="P:tRNA threonylcarbamoyladenosine modification"/>
    <property type="evidence" value="ECO:0007669"/>
    <property type="project" value="UniProtKB-UniRule"/>
</dbReference>
<dbReference type="CDD" id="cd24131">
    <property type="entry name" value="ASKHA_NBD_Kae1_arch_bac"/>
    <property type="match status" value="1"/>
</dbReference>
<dbReference type="SUPFAM" id="SSF53067">
    <property type="entry name" value="Actin-like ATPase domain"/>
    <property type="match status" value="1"/>
</dbReference>
<evidence type="ECO:0000256" key="3">
    <source>
        <dbReference type="ARBA" id="ARBA00022679"/>
    </source>
</evidence>
<evidence type="ECO:0000256" key="6">
    <source>
        <dbReference type="ARBA" id="ARBA00023004"/>
    </source>
</evidence>
<keyword evidence="4 9" id="KW-0819">tRNA processing</keyword>
<feature type="binding site" evidence="9">
    <location>
        <position position="129"/>
    </location>
    <ligand>
        <name>Fe cation</name>
        <dbReference type="ChEBI" id="CHEBI:24875"/>
    </ligand>
</feature>
<keyword evidence="12" id="KW-1185">Reference proteome</keyword>
<dbReference type="GO" id="GO:0000408">
    <property type="term" value="C:EKC/KEOPS complex"/>
    <property type="evidence" value="ECO:0007669"/>
    <property type="project" value="InterPro"/>
</dbReference>
<keyword evidence="2 9" id="KW-0963">Cytoplasm</keyword>
<dbReference type="InterPro" id="IPR017861">
    <property type="entry name" value="KAE1/TsaD"/>
</dbReference>
<dbReference type="HAMAP" id="MF_01446">
    <property type="entry name" value="Kae1"/>
    <property type="match status" value="1"/>
</dbReference>
<keyword evidence="5 9" id="KW-0479">Metal-binding</keyword>
<evidence type="ECO:0000256" key="7">
    <source>
        <dbReference type="ARBA" id="ARBA00023315"/>
    </source>
</evidence>
<evidence type="ECO:0000256" key="5">
    <source>
        <dbReference type="ARBA" id="ARBA00022723"/>
    </source>
</evidence>
<dbReference type="PANTHER" id="PTHR11735">
    <property type="entry name" value="TRNA N6-ADENOSINE THREONYLCARBAMOYLTRANSFERASE"/>
    <property type="match status" value="1"/>
</dbReference>
<keyword evidence="6 9" id="KW-0408">Iron</keyword>
<evidence type="ECO:0000313" key="12">
    <source>
        <dbReference type="Proteomes" id="UP000516304"/>
    </source>
</evidence>
<dbReference type="PRINTS" id="PR00789">
    <property type="entry name" value="OSIALOPTASE"/>
</dbReference>
<evidence type="ECO:0000259" key="10">
    <source>
        <dbReference type="Pfam" id="PF00814"/>
    </source>
</evidence>
<dbReference type="Gene3D" id="3.30.420.40">
    <property type="match status" value="2"/>
</dbReference>
<feature type="binding site" evidence="9">
    <location>
        <position position="109"/>
    </location>
    <ligand>
        <name>Fe cation</name>
        <dbReference type="ChEBI" id="CHEBI:24875"/>
    </ligand>
</feature>
<feature type="binding site" evidence="9">
    <location>
        <position position="259"/>
    </location>
    <ligand>
        <name>substrate</name>
    </ligand>
</feature>
<evidence type="ECO:0000256" key="2">
    <source>
        <dbReference type="ARBA" id="ARBA00022490"/>
    </source>
</evidence>
<dbReference type="AlphaFoldDB" id="A0A7G2DAF7"/>
<evidence type="ECO:0000256" key="8">
    <source>
        <dbReference type="ARBA" id="ARBA00048117"/>
    </source>
</evidence>
<dbReference type="InterPro" id="IPR043129">
    <property type="entry name" value="ATPase_NBD"/>
</dbReference>
<accession>A0A7G2DAF7</accession>
<dbReference type="NCBIfam" id="TIGR00329">
    <property type="entry name" value="gcp_kae1"/>
    <property type="match status" value="1"/>
</dbReference>
<dbReference type="GO" id="GO:0005506">
    <property type="term" value="F:iron ion binding"/>
    <property type="evidence" value="ECO:0007669"/>
    <property type="project" value="UniProtKB-UniRule"/>
</dbReference>
<feature type="binding site" evidence="9">
    <location>
        <position position="113"/>
    </location>
    <ligand>
        <name>Fe cation</name>
        <dbReference type="ChEBI" id="CHEBI:24875"/>
    </ligand>
</feature>
<dbReference type="NCBIfam" id="TIGR03722">
    <property type="entry name" value="arch_KAE1"/>
    <property type="match status" value="1"/>
</dbReference>
<dbReference type="Proteomes" id="UP000516304">
    <property type="component" value="Chromosome TIRI35C"/>
</dbReference>
<name>A0A7G2DAF7_9EURY</name>
<dbReference type="InterPro" id="IPR017860">
    <property type="entry name" value="Peptidase_M22_CS"/>
</dbReference>
<feature type="binding site" evidence="9">
    <location>
        <position position="174"/>
    </location>
    <ligand>
        <name>substrate</name>
    </ligand>
</feature>
<dbReference type="GO" id="GO:0061711">
    <property type="term" value="F:tRNA N(6)-L-threonylcarbamoyladenine synthase activity"/>
    <property type="evidence" value="ECO:0007669"/>
    <property type="project" value="UniProtKB-EC"/>
</dbReference>
<feature type="binding site" evidence="9">
    <location>
        <begin position="129"/>
        <end position="133"/>
    </location>
    <ligand>
        <name>substrate</name>
    </ligand>
</feature>
<reference evidence="11 12" key="1">
    <citation type="submission" date="2020-09" db="EMBL/GenBank/DDBJ databases">
        <authorList>
            <person name="Courtine D."/>
        </authorList>
    </citation>
    <scope>NUCLEOTIDE SEQUENCE [LARGE SCALE GENOMIC DNA]</scope>
    <source>
        <strain evidence="11 12">IRI35c</strain>
    </source>
</reference>
<comment type="similarity">
    <text evidence="9">Belongs to the KAE1 / TsaD family.</text>
</comment>
<dbReference type="Pfam" id="PF00814">
    <property type="entry name" value="TsaD"/>
    <property type="match status" value="1"/>
</dbReference>
<organism evidence="11 12">
    <name type="scientific">Thermococcus camini</name>
    <dbReference type="NCBI Taxonomy" id="2016373"/>
    <lineage>
        <taxon>Archaea</taxon>
        <taxon>Methanobacteriati</taxon>
        <taxon>Methanobacteriota</taxon>
        <taxon>Thermococci</taxon>
        <taxon>Thermococcales</taxon>
        <taxon>Thermococcaceae</taxon>
        <taxon>Thermococcus</taxon>
    </lineage>
</organism>
<dbReference type="KEGG" id="tcq:TIRI35C_2142"/>
<comment type="subunit">
    <text evidence="9">Monomer. Component of the KEOPS complex that consists of Kae1, Bud32, Cgi121 and Pcc1; the whole complex dimerizes.</text>
</comment>
<keyword evidence="7 9" id="KW-0012">Acyltransferase</keyword>
<gene>
    <name evidence="11" type="primary">kae</name>
    <name evidence="9" type="synonym">kae1</name>
    <name evidence="11" type="ORF">TIRI35C_2142</name>
</gene>
<evidence type="ECO:0000256" key="9">
    <source>
        <dbReference type="HAMAP-Rule" id="MF_01446"/>
    </source>
</evidence>
<feature type="binding site" evidence="9">
    <location>
        <position position="287"/>
    </location>
    <ligand>
        <name>Fe cation</name>
        <dbReference type="ChEBI" id="CHEBI:24875"/>
    </ligand>
</feature>
<comment type="catalytic activity">
    <reaction evidence="8 9">
        <text>L-threonylcarbamoyladenylate + adenosine(37) in tRNA = N(6)-L-threonylcarbamoyladenosine(37) in tRNA + AMP + H(+)</text>
        <dbReference type="Rhea" id="RHEA:37059"/>
        <dbReference type="Rhea" id="RHEA-COMP:10162"/>
        <dbReference type="Rhea" id="RHEA-COMP:10163"/>
        <dbReference type="ChEBI" id="CHEBI:15378"/>
        <dbReference type="ChEBI" id="CHEBI:73682"/>
        <dbReference type="ChEBI" id="CHEBI:74411"/>
        <dbReference type="ChEBI" id="CHEBI:74418"/>
        <dbReference type="ChEBI" id="CHEBI:456215"/>
        <dbReference type="EC" id="2.3.1.234"/>
    </reaction>
</comment>
<sequence>MAMIAIGIEGTAHTLGIGIVTEKEVLANVFHTLTTEKGGIHPKEAAEHHSKLLKPLLRKALDEAGIGMEDVDVVAFSQGPGLGPCLRVVATAARALAIKYRKPIVGVNHCIAHVEITKMFGVKDPVGLYVSGGNTQVLALEGGRYRVFGETLDIGIGNAIDTFARELGIGFPGGPKIEKLALKGERYIELPYAVKGMDLSFSGILTEAVRKYRTGKYRVEDLAYSFQETAFSALVEVTERAVAHTGKDEVVLVGGVAANNRLREMLKVMTEDRGIDFFVPPYDLCRDNGAMIAYTGLRMYRGGVRFSLEDTVVHQKFRTDEVEVVWS</sequence>
<dbReference type="InterPro" id="IPR034680">
    <property type="entry name" value="Kae1_archaea_euk"/>
</dbReference>
<evidence type="ECO:0000256" key="1">
    <source>
        <dbReference type="ARBA" id="ARBA00004496"/>
    </source>
</evidence>
<dbReference type="EMBL" id="LR881183">
    <property type="protein sequence ID" value="CAD5245296.1"/>
    <property type="molecule type" value="Genomic_DNA"/>
</dbReference>
<evidence type="ECO:0000256" key="4">
    <source>
        <dbReference type="ARBA" id="ARBA00022694"/>
    </source>
</evidence>